<feature type="domain" description="LysM" evidence="1">
    <location>
        <begin position="781"/>
        <end position="825"/>
    </location>
</feature>
<dbReference type="PROSITE" id="PS51782">
    <property type="entry name" value="LYSM"/>
    <property type="match status" value="6"/>
</dbReference>
<evidence type="ECO:0000313" key="2">
    <source>
        <dbReference type="EMBL" id="BAH77314.1"/>
    </source>
</evidence>
<dbReference type="InterPro" id="IPR018392">
    <property type="entry name" value="LysM"/>
</dbReference>
<evidence type="ECO:0000313" key="3">
    <source>
        <dbReference type="Proteomes" id="UP000009071"/>
    </source>
</evidence>
<organism evidence="2 3">
    <name type="scientific">Solidesulfovibrio magneticus (strain ATCC 700980 / DSM 13731 / RS-1)</name>
    <name type="common">Desulfovibrio magneticus</name>
    <dbReference type="NCBI Taxonomy" id="573370"/>
    <lineage>
        <taxon>Bacteria</taxon>
        <taxon>Pseudomonadati</taxon>
        <taxon>Thermodesulfobacteriota</taxon>
        <taxon>Desulfovibrionia</taxon>
        <taxon>Desulfovibrionales</taxon>
        <taxon>Desulfovibrionaceae</taxon>
        <taxon>Solidesulfovibrio</taxon>
    </lineage>
</organism>
<dbReference type="AlphaFoldDB" id="C4XN11"/>
<dbReference type="GO" id="GO:0016788">
    <property type="term" value="F:hydrolase activity, acting on ester bonds"/>
    <property type="evidence" value="ECO:0007669"/>
    <property type="project" value="UniProtKB-ARBA"/>
</dbReference>
<dbReference type="EMBL" id="AP010904">
    <property type="protein sequence ID" value="BAH77314.1"/>
    <property type="molecule type" value="Genomic_DNA"/>
</dbReference>
<feature type="domain" description="LysM" evidence="1">
    <location>
        <begin position="555"/>
        <end position="599"/>
    </location>
</feature>
<dbReference type="Gene3D" id="3.10.350.10">
    <property type="entry name" value="LysM domain"/>
    <property type="match status" value="6"/>
</dbReference>
<dbReference type="STRING" id="573370.DMR_38230"/>
<feature type="domain" description="LysM" evidence="1">
    <location>
        <begin position="625"/>
        <end position="669"/>
    </location>
</feature>
<dbReference type="InterPro" id="IPR036779">
    <property type="entry name" value="LysM_dom_sf"/>
</dbReference>
<dbReference type="eggNOG" id="COG2845">
    <property type="taxonomic scope" value="Bacteria"/>
</dbReference>
<dbReference type="Gene3D" id="3.40.50.1110">
    <property type="entry name" value="SGNH hydrolase"/>
    <property type="match status" value="1"/>
</dbReference>
<dbReference type="KEGG" id="dma:DMR_38230"/>
<dbReference type="InterPro" id="IPR007407">
    <property type="entry name" value="DUF459"/>
</dbReference>
<dbReference type="Pfam" id="PF04311">
    <property type="entry name" value="DUF459"/>
    <property type="match status" value="1"/>
</dbReference>
<dbReference type="Pfam" id="PF01476">
    <property type="entry name" value="LysM"/>
    <property type="match status" value="6"/>
</dbReference>
<dbReference type="SUPFAM" id="SSF52266">
    <property type="entry name" value="SGNH hydrolase"/>
    <property type="match status" value="1"/>
</dbReference>
<evidence type="ECO:0000259" key="1">
    <source>
        <dbReference type="PROSITE" id="PS51782"/>
    </source>
</evidence>
<protein>
    <recommendedName>
        <fullName evidence="1">LysM domain-containing protein</fullName>
    </recommendedName>
</protein>
<name>C4XN11_SOLM1</name>
<dbReference type="SUPFAM" id="SSF54106">
    <property type="entry name" value="LysM domain"/>
    <property type="match status" value="6"/>
</dbReference>
<dbReference type="Proteomes" id="UP000009071">
    <property type="component" value="Chromosome"/>
</dbReference>
<sequence>MPLPGLGGRDGGRAARGRAGTEVLCMRSPSQVLLLAVLIVSLILPPGLPVAGAAKVDPGAPKAKRILLVGDSLSIGLGQQMETAFAGKPAVRFAYLGKVSSGLANPSFFDWEANLDAQVKAHHPDVVMIMLGANDDKPLPTPSGRSAPYKSASWDVEYARRVARLHAIAKSENPAAAVYLIGVPIMGDAAFDAGMGHVNGVLARTAASLPDCAYINVRDVLADASGAYAPVARTALGATVKLRADDGVHISAAGSRLLAARLIETVAEPSGLPRGELLAAIENRDLTPMARPGRPATPSVTAVASATAPASAPAVAAAEKPAAPVAVAAAAVAAKPVAAPAVQVAQATAAPKALSSAAAPAKGAAPAVQPTPAPAAAAKAAAPIQVAEAPTKAAASSVDPMGRPAAPAPVVATPAVAPGVSYAVADGDTLWSVAKRLGVSADALAAANPGVDPRRMSIGQRLAVPAGVDLAQVTKAQIRPSSPTAATKVHTVADGDNFWSVARQHSVTVAALTEANPGVDPTRLRIGQPLALPAAASATAARPAAGKQHAALDGAGYVVADGDNFWSIAKRLGVSADDLTRLNAGLDPLRLQPGQVLAVPDNARAEALAAPAPAAAETRTVSDAGLYPVAPGDTLWGLSRRFGVSLEEMLAVNGEVDPSRLRVGQLVTVPAEGGLASAEMLLFPVSAGDSLWSIAKRFDVSVEALTAANPGVDPLRLREGQTLRVPSSLAAVAASGAPAKEASAKAASVAAPAILPAEAQGGTVPAATPAPTAGPAHAPARQHVISEGDNLWKLSRAYGLSVQRILAENSGLDPMRLRVGTVLQLPVGVASMAAR</sequence>
<dbReference type="eggNOG" id="COG1388">
    <property type="taxonomic scope" value="Bacteria"/>
</dbReference>
<dbReference type="InterPro" id="IPR036514">
    <property type="entry name" value="SGNH_hydro_sf"/>
</dbReference>
<keyword evidence="3" id="KW-1185">Reference proteome</keyword>
<feature type="domain" description="LysM" evidence="1">
    <location>
        <begin position="420"/>
        <end position="464"/>
    </location>
</feature>
<dbReference type="SMART" id="SM00257">
    <property type="entry name" value="LysM"/>
    <property type="match status" value="6"/>
</dbReference>
<gene>
    <name evidence="2" type="ordered locus">DMR_38230</name>
</gene>
<dbReference type="CDD" id="cd00118">
    <property type="entry name" value="LysM"/>
    <property type="match status" value="6"/>
</dbReference>
<dbReference type="HOGENOM" id="CLU_377123_0_0_7"/>
<accession>C4XN11</accession>
<dbReference type="PANTHER" id="PTHR33734">
    <property type="entry name" value="LYSM DOMAIN-CONTAINING GPI-ANCHORED PROTEIN 2"/>
    <property type="match status" value="1"/>
</dbReference>
<feature type="domain" description="LysM" evidence="1">
    <location>
        <begin position="488"/>
        <end position="532"/>
    </location>
</feature>
<proteinExistence type="predicted"/>
<reference evidence="2 3" key="1">
    <citation type="journal article" date="2009" name="Genome Res.">
        <title>Whole genome sequence of Desulfovibrio magneticus strain RS-1 revealed common gene clusters in magnetotactic bacteria.</title>
        <authorList>
            <person name="Nakazawa H."/>
            <person name="Arakaki A."/>
            <person name="Narita-Yamada S."/>
            <person name="Yashiro I."/>
            <person name="Jinno K."/>
            <person name="Aoki N."/>
            <person name="Tsuruyama A."/>
            <person name="Okamura Y."/>
            <person name="Tanikawa S."/>
            <person name="Fujita N."/>
            <person name="Takeyama H."/>
            <person name="Matsunaga T."/>
        </authorList>
    </citation>
    <scope>NUCLEOTIDE SEQUENCE [LARGE SCALE GENOMIC DNA]</scope>
    <source>
        <strain evidence="3">ATCC 700980 / DSM 13731 / RS-1</strain>
    </source>
</reference>
<feature type="domain" description="LysM" evidence="1">
    <location>
        <begin position="681"/>
        <end position="725"/>
    </location>
</feature>
<dbReference type="PANTHER" id="PTHR33734:SF22">
    <property type="entry name" value="MEMBRANE-BOUND LYTIC MUREIN TRANSGLYCOSYLASE D"/>
    <property type="match status" value="1"/>
</dbReference>